<dbReference type="Gene3D" id="3.90.850.10">
    <property type="entry name" value="Fumarylacetoacetase-like, C-terminal domain"/>
    <property type="match status" value="1"/>
</dbReference>
<keyword evidence="2" id="KW-0479">Metal-binding</keyword>
<evidence type="ECO:0000256" key="1">
    <source>
        <dbReference type="ARBA" id="ARBA00010211"/>
    </source>
</evidence>
<sequence>MTTTREPAPAEIARPRRHVVRYQGDTDPEPLVGVLEDGRVYPINGIRSVADLLSRRGEEIARLIDAAAETAAAPGDVALLPPLDGRGELWCSGVTYQRSKDGRMEESAEATVYDKVYAAERPELFAKSPAWRLVADGEPVGIRSDSGHDVPEPELALVCNAFGEVVGYAVCNDMSSRSIEGQNPVYIPQAKVFAGGCSVSAGFVPAGDVPDPSNLTIRMRVLRQGREVFAEETSTAQLARPLAQLVEYLFRPLDFPDGVILATGTGIVPHLDFALADGDLVEIEIERVGRLANTVLVGKDPFTGLARGERPAAHADHAPSYA</sequence>
<dbReference type="SUPFAM" id="SSF56529">
    <property type="entry name" value="FAH"/>
    <property type="match status" value="1"/>
</dbReference>
<dbReference type="Proteomes" id="UP001202922">
    <property type="component" value="Unassembled WGS sequence"/>
</dbReference>
<proteinExistence type="inferred from homology"/>
<dbReference type="Pfam" id="PF01557">
    <property type="entry name" value="FAA_hydrolase"/>
    <property type="match status" value="1"/>
</dbReference>
<dbReference type="PANTHER" id="PTHR42796:SF7">
    <property type="entry name" value="2-DEHYDRO-3-DEOXY-D-ARABINONATE DEHYDRATASE"/>
    <property type="match status" value="1"/>
</dbReference>
<evidence type="ECO:0000313" key="5">
    <source>
        <dbReference type="Proteomes" id="UP001202922"/>
    </source>
</evidence>
<dbReference type="InterPro" id="IPR051121">
    <property type="entry name" value="FAH"/>
</dbReference>
<dbReference type="GO" id="GO:0016787">
    <property type="term" value="F:hydrolase activity"/>
    <property type="evidence" value="ECO:0007669"/>
    <property type="project" value="UniProtKB-KW"/>
</dbReference>
<organism evidence="4 5">
    <name type="scientific">Sinomonas terrae</name>
    <dbReference type="NCBI Taxonomy" id="2908838"/>
    <lineage>
        <taxon>Bacteria</taxon>
        <taxon>Bacillati</taxon>
        <taxon>Actinomycetota</taxon>
        <taxon>Actinomycetes</taxon>
        <taxon>Micrococcales</taxon>
        <taxon>Micrococcaceae</taxon>
        <taxon>Sinomonas</taxon>
    </lineage>
</organism>
<dbReference type="PANTHER" id="PTHR42796">
    <property type="entry name" value="FUMARYLACETOACETATE HYDROLASE DOMAIN-CONTAINING PROTEIN 2A-RELATED"/>
    <property type="match status" value="1"/>
</dbReference>
<evidence type="ECO:0000313" key="4">
    <source>
        <dbReference type="EMBL" id="MCH6470107.1"/>
    </source>
</evidence>
<keyword evidence="4" id="KW-0378">Hydrolase</keyword>
<reference evidence="4 5" key="1">
    <citation type="submission" date="2022-03" db="EMBL/GenBank/DDBJ databases">
        <title>Sinomonas sp. isolated from a soil.</title>
        <authorList>
            <person name="Han J."/>
            <person name="Kim D.-U."/>
        </authorList>
    </citation>
    <scope>NUCLEOTIDE SEQUENCE [LARGE SCALE GENOMIC DNA]</scope>
    <source>
        <strain evidence="4 5">5-5</strain>
    </source>
</reference>
<name>A0ABS9U084_9MICC</name>
<dbReference type="InterPro" id="IPR036663">
    <property type="entry name" value="Fumarylacetoacetase_C_sf"/>
</dbReference>
<evidence type="ECO:0000259" key="3">
    <source>
        <dbReference type="Pfam" id="PF01557"/>
    </source>
</evidence>
<evidence type="ECO:0000256" key="2">
    <source>
        <dbReference type="ARBA" id="ARBA00022723"/>
    </source>
</evidence>
<feature type="domain" description="Fumarylacetoacetase-like C-terminal" evidence="3">
    <location>
        <begin position="118"/>
        <end position="295"/>
    </location>
</feature>
<gene>
    <name evidence="4" type="ORF">L0M17_08975</name>
</gene>
<dbReference type="RefSeq" id="WP_241053623.1">
    <property type="nucleotide sequence ID" value="NZ_JAKZBV010000001.1"/>
</dbReference>
<keyword evidence="5" id="KW-1185">Reference proteome</keyword>
<dbReference type="EMBL" id="JAKZBV010000001">
    <property type="protein sequence ID" value="MCH6470107.1"/>
    <property type="molecule type" value="Genomic_DNA"/>
</dbReference>
<comment type="similarity">
    <text evidence="1">Belongs to the FAH family.</text>
</comment>
<accession>A0ABS9U084</accession>
<comment type="caution">
    <text evidence="4">The sequence shown here is derived from an EMBL/GenBank/DDBJ whole genome shotgun (WGS) entry which is preliminary data.</text>
</comment>
<dbReference type="InterPro" id="IPR011234">
    <property type="entry name" value="Fumarylacetoacetase-like_C"/>
</dbReference>
<protein>
    <submittedName>
        <fullName evidence="4">Fumarylacetoacetate hydrolase family protein</fullName>
    </submittedName>
</protein>